<protein>
    <submittedName>
        <fullName evidence="1">Uncharacterized protein</fullName>
    </submittedName>
</protein>
<reference evidence="2" key="2">
    <citation type="submission" date="2024-04" db="EMBL/GenBank/DDBJ databases">
        <authorList>
            <person name="Chen Y."/>
            <person name="Shah S."/>
            <person name="Dougan E. K."/>
            <person name="Thang M."/>
            <person name="Chan C."/>
        </authorList>
    </citation>
    <scope>NUCLEOTIDE SEQUENCE [LARGE SCALE GENOMIC DNA]</scope>
</reference>
<evidence type="ECO:0000313" key="1">
    <source>
        <dbReference type="EMBL" id="CAI3989809.1"/>
    </source>
</evidence>
<comment type="caution">
    <text evidence="1">The sequence shown here is derived from an EMBL/GenBank/DDBJ whole genome shotgun (WGS) entry which is preliminary data.</text>
</comment>
<reference evidence="1" key="1">
    <citation type="submission" date="2022-10" db="EMBL/GenBank/DDBJ databases">
        <authorList>
            <person name="Chen Y."/>
            <person name="Dougan E. K."/>
            <person name="Chan C."/>
            <person name="Rhodes N."/>
            <person name="Thang M."/>
        </authorList>
    </citation>
    <scope>NUCLEOTIDE SEQUENCE</scope>
</reference>
<sequence>MILNPDTKILARLSPTLGLQLPLTSCYFIVAELWPFLACKANTPPSWKGIRNPSSVLVGLGLQEISSKLRGQQQAVGFIGLVATVAREMQKAHRGSRCKEFL</sequence>
<dbReference type="Proteomes" id="UP001152797">
    <property type="component" value="Unassembled WGS sequence"/>
</dbReference>
<dbReference type="EMBL" id="CAMXCT030001406">
    <property type="protein sequence ID" value="CAL4777121.1"/>
    <property type="molecule type" value="Genomic_DNA"/>
</dbReference>
<evidence type="ECO:0000313" key="2">
    <source>
        <dbReference type="EMBL" id="CAL1143184.1"/>
    </source>
</evidence>
<accession>A0A9P1FU87</accession>
<dbReference type="EMBL" id="CAMXCT010001406">
    <property type="protein sequence ID" value="CAI3989809.1"/>
    <property type="molecule type" value="Genomic_DNA"/>
</dbReference>
<gene>
    <name evidence="1" type="ORF">C1SCF055_LOCUS16851</name>
</gene>
<organism evidence="1">
    <name type="scientific">Cladocopium goreaui</name>
    <dbReference type="NCBI Taxonomy" id="2562237"/>
    <lineage>
        <taxon>Eukaryota</taxon>
        <taxon>Sar</taxon>
        <taxon>Alveolata</taxon>
        <taxon>Dinophyceae</taxon>
        <taxon>Suessiales</taxon>
        <taxon>Symbiodiniaceae</taxon>
        <taxon>Cladocopium</taxon>
    </lineage>
</organism>
<keyword evidence="3" id="KW-1185">Reference proteome</keyword>
<dbReference type="EMBL" id="CAMXCT020001406">
    <property type="protein sequence ID" value="CAL1143184.1"/>
    <property type="molecule type" value="Genomic_DNA"/>
</dbReference>
<proteinExistence type="predicted"/>
<name>A0A9P1FU87_9DINO</name>
<dbReference type="AlphaFoldDB" id="A0A9P1FU87"/>
<evidence type="ECO:0000313" key="3">
    <source>
        <dbReference type="Proteomes" id="UP001152797"/>
    </source>
</evidence>